<evidence type="ECO:0000313" key="3">
    <source>
        <dbReference type="EMBL" id="MBB6646660.1"/>
    </source>
</evidence>
<evidence type="ECO:0000256" key="1">
    <source>
        <dbReference type="SAM" id="MobiDB-lite"/>
    </source>
</evidence>
<keyword evidence="2" id="KW-0812">Transmembrane</keyword>
<reference evidence="3 4" key="1">
    <citation type="submission" date="2020-08" db="EMBL/GenBank/DDBJ databases">
        <authorList>
            <person name="Seo M.-J."/>
        </authorList>
    </citation>
    <scope>NUCLEOTIDE SEQUENCE [LARGE SCALE GENOMIC DNA]</scope>
    <source>
        <strain evidence="3 4">MBLA0160</strain>
    </source>
</reference>
<keyword evidence="2" id="KW-0472">Membrane</keyword>
<protein>
    <submittedName>
        <fullName evidence="3">Uncharacterized protein</fullName>
    </submittedName>
</protein>
<feature type="transmembrane region" description="Helical" evidence="2">
    <location>
        <begin position="12"/>
        <end position="35"/>
    </location>
</feature>
<sequence>MVVLQLPVEMLTQLVTIAGAVMLAVMLAALVGFAYQSLTGDGIEWPDDDAGGEGVQRRADGDDDDEWKYY</sequence>
<keyword evidence="2" id="KW-1133">Transmembrane helix</keyword>
<feature type="region of interest" description="Disordered" evidence="1">
    <location>
        <begin position="44"/>
        <end position="70"/>
    </location>
</feature>
<dbReference type="RefSeq" id="WP_185193019.1">
    <property type="nucleotide sequence ID" value="NZ_JACKXD010000003.1"/>
</dbReference>
<keyword evidence="4" id="KW-1185">Reference proteome</keyword>
<proteinExistence type="predicted"/>
<dbReference type="AlphaFoldDB" id="A0A7J9SI69"/>
<gene>
    <name evidence="3" type="ORF">H5V44_10250</name>
</gene>
<accession>A0A7J9SI69</accession>
<dbReference type="Proteomes" id="UP000546257">
    <property type="component" value="Unassembled WGS sequence"/>
</dbReference>
<comment type="caution">
    <text evidence="3">The sequence shown here is derived from an EMBL/GenBank/DDBJ whole genome shotgun (WGS) entry which is preliminary data.</text>
</comment>
<evidence type="ECO:0000313" key="4">
    <source>
        <dbReference type="Proteomes" id="UP000546257"/>
    </source>
</evidence>
<feature type="compositionally biased region" description="Acidic residues" evidence="1">
    <location>
        <begin position="61"/>
        <end position="70"/>
    </location>
</feature>
<organism evidence="3 4">
    <name type="scientific">Halobellus ruber</name>
    <dbReference type="NCBI Taxonomy" id="2761102"/>
    <lineage>
        <taxon>Archaea</taxon>
        <taxon>Methanobacteriati</taxon>
        <taxon>Methanobacteriota</taxon>
        <taxon>Stenosarchaea group</taxon>
        <taxon>Halobacteria</taxon>
        <taxon>Halobacteriales</taxon>
        <taxon>Haloferacaceae</taxon>
        <taxon>Halobellus</taxon>
    </lineage>
</organism>
<dbReference type="EMBL" id="JACKXD010000003">
    <property type="protein sequence ID" value="MBB6646660.1"/>
    <property type="molecule type" value="Genomic_DNA"/>
</dbReference>
<evidence type="ECO:0000256" key="2">
    <source>
        <dbReference type="SAM" id="Phobius"/>
    </source>
</evidence>
<name>A0A7J9SI69_9EURY</name>